<accession>A0A6N2V2E3</accession>
<gene>
    <name evidence="1" type="ORF">BFLFYP10_01971</name>
</gene>
<protein>
    <submittedName>
        <fullName evidence="1">Uncharacterized protein</fullName>
    </submittedName>
</protein>
<organism evidence="1">
    <name type="scientific">Bacteroides faecis</name>
    <dbReference type="NCBI Taxonomy" id="674529"/>
    <lineage>
        <taxon>Bacteria</taxon>
        <taxon>Pseudomonadati</taxon>
        <taxon>Bacteroidota</taxon>
        <taxon>Bacteroidia</taxon>
        <taxon>Bacteroidales</taxon>
        <taxon>Bacteroidaceae</taxon>
        <taxon>Bacteroides</taxon>
    </lineage>
</organism>
<name>A0A6N2V2E3_9BACE</name>
<sequence>MAEINCYEHQLFDARWIKGSNFSYNNTHTNKYYAKSVYDDNIIKNHIAAVHYGS</sequence>
<dbReference type="AlphaFoldDB" id="A0A6N2V2E3"/>
<proteinExistence type="predicted"/>
<evidence type="ECO:0000313" key="1">
    <source>
        <dbReference type="EMBL" id="VYT24589.1"/>
    </source>
</evidence>
<reference evidence="1" key="1">
    <citation type="submission" date="2019-11" db="EMBL/GenBank/DDBJ databases">
        <authorList>
            <person name="Feng L."/>
        </authorList>
    </citation>
    <scope>NUCLEOTIDE SEQUENCE</scope>
    <source>
        <strain evidence="1">BfaecisLFYP10</strain>
    </source>
</reference>
<dbReference type="EMBL" id="CACRSZ010000049">
    <property type="protein sequence ID" value="VYT24589.1"/>
    <property type="molecule type" value="Genomic_DNA"/>
</dbReference>